<dbReference type="InterPro" id="IPR001638">
    <property type="entry name" value="Solute-binding_3/MltF_N"/>
</dbReference>
<dbReference type="InterPro" id="IPR022376">
    <property type="entry name" value="PQQ_CXXCW"/>
</dbReference>
<dbReference type="Gene3D" id="3.40.250.10">
    <property type="entry name" value="Rhodanese-like domain"/>
    <property type="match status" value="1"/>
</dbReference>
<evidence type="ECO:0000313" key="4">
    <source>
        <dbReference type="EMBL" id="MEK0083105.1"/>
    </source>
</evidence>
<comment type="caution">
    <text evidence="4">The sequence shown here is derived from an EMBL/GenBank/DDBJ whole genome shotgun (WGS) entry which is preliminary data.</text>
</comment>
<dbReference type="InterPro" id="IPR001763">
    <property type="entry name" value="Rhodanese-like_dom"/>
</dbReference>
<evidence type="ECO:0000256" key="2">
    <source>
        <dbReference type="SAM" id="SignalP"/>
    </source>
</evidence>
<reference evidence="4 5" key="1">
    <citation type="submission" date="2024-01" db="EMBL/GenBank/DDBJ databases">
        <title>Multi-omics insights into the function and evolution of sodium benzoate biodegradation pathways in Benzoatithermus flavus gen. nov., sp. nov. from hot spring.</title>
        <authorList>
            <person name="Hu C.-J."/>
            <person name="Li W.-J."/>
        </authorList>
    </citation>
    <scope>NUCLEOTIDE SEQUENCE [LARGE SCALE GENOMIC DNA]</scope>
    <source>
        <strain evidence="4 5">SYSU G07066</strain>
    </source>
</reference>
<dbReference type="Proteomes" id="UP001375743">
    <property type="component" value="Unassembled WGS sequence"/>
</dbReference>
<dbReference type="InterPro" id="IPR036873">
    <property type="entry name" value="Rhodanese-like_dom_sf"/>
</dbReference>
<evidence type="ECO:0000313" key="5">
    <source>
        <dbReference type="Proteomes" id="UP001375743"/>
    </source>
</evidence>
<name>A0ABU8XPG4_9PROT</name>
<protein>
    <submittedName>
        <fullName evidence="4">Quinoprotein dehydrogenase-associated putative ABC transporter substrate-binding protein</fullName>
    </submittedName>
</protein>
<organism evidence="4 5">
    <name type="scientific">Benzoatithermus flavus</name>
    <dbReference type="NCBI Taxonomy" id="3108223"/>
    <lineage>
        <taxon>Bacteria</taxon>
        <taxon>Pseudomonadati</taxon>
        <taxon>Pseudomonadota</taxon>
        <taxon>Alphaproteobacteria</taxon>
        <taxon>Geminicoccales</taxon>
        <taxon>Geminicoccaceae</taxon>
        <taxon>Benzoatithermus</taxon>
    </lineage>
</organism>
<sequence length="458" mass="50890">MSFSHPISRVAIGAIALAAALLRAPFPAVAQTQAPLGELVDRTALRVCADPNDLPFSNDKGEGFENKIAELMAQRLGVPLQYTWFPQSVGFVRNTLRANRCDLIMGVVAADELVQNTNPYYRSAYVLVHRADEGDRFGSLDSPLMQTARIGIVAGTPVADLLVRKNLMAQARPYQLLVDTRLEQPARQMIEDLAKGDLDVALLWGPIAGYWIRKQATPLTLVPLTSDPRTGLRLDFRISMGIRPNEPLWKHDVNTLIRELKPEIQKILLDYGVPLLDEQGRLITAGAGEGAASPVAEPAGYRMDNYRAPVPATLEGATVLTTQTLRTLIEERHPVLVDVLPKARKPRDRAADQLWIEPERDDIPGSVWLPNVGYGELSAEFALYFRTELERLTGGDKTKPIVFYCDAHCWMSWNAAKRAVTELGYTQVYWYPEGVDGWKKAGLEVARAQEVPMPDFVQ</sequence>
<dbReference type="CDD" id="cd00158">
    <property type="entry name" value="RHOD"/>
    <property type="match status" value="1"/>
</dbReference>
<accession>A0ABU8XPG4</accession>
<dbReference type="Pfam" id="PF00497">
    <property type="entry name" value="SBP_bac_3"/>
    <property type="match status" value="1"/>
</dbReference>
<dbReference type="SUPFAM" id="SSF52821">
    <property type="entry name" value="Rhodanese/Cell cycle control phosphatase"/>
    <property type="match status" value="1"/>
</dbReference>
<dbReference type="NCBIfam" id="TIGR03871">
    <property type="entry name" value="ABC_peri_MoxJ_2"/>
    <property type="match status" value="1"/>
</dbReference>
<dbReference type="RefSeq" id="WP_418158951.1">
    <property type="nucleotide sequence ID" value="NZ_JBBLZC010000006.1"/>
</dbReference>
<dbReference type="InterPro" id="IPR022448">
    <property type="entry name" value="Quinoprotein_dehydrogenase"/>
</dbReference>
<dbReference type="SUPFAM" id="SSF53850">
    <property type="entry name" value="Periplasmic binding protein-like II"/>
    <property type="match status" value="1"/>
</dbReference>
<keyword evidence="1 2" id="KW-0732">Signal</keyword>
<proteinExistence type="predicted"/>
<dbReference type="PANTHER" id="PTHR35936:SF17">
    <property type="entry name" value="ARGININE-BINDING EXTRACELLULAR PROTEIN ARTP"/>
    <property type="match status" value="1"/>
</dbReference>
<feature type="domain" description="Rhodanese" evidence="3">
    <location>
        <begin position="330"/>
        <end position="447"/>
    </location>
</feature>
<gene>
    <name evidence="4" type="ORF">U1T56_08075</name>
</gene>
<feature type="chain" id="PRO_5045215846" evidence="2">
    <location>
        <begin position="31"/>
        <end position="458"/>
    </location>
</feature>
<dbReference type="SMART" id="SM00062">
    <property type="entry name" value="PBPb"/>
    <property type="match status" value="1"/>
</dbReference>
<dbReference type="NCBIfam" id="TIGR03865">
    <property type="entry name" value="PQQ_CXXCW"/>
    <property type="match status" value="1"/>
</dbReference>
<keyword evidence="5" id="KW-1185">Reference proteome</keyword>
<evidence type="ECO:0000259" key="3">
    <source>
        <dbReference type="PROSITE" id="PS50206"/>
    </source>
</evidence>
<dbReference type="EMBL" id="JBBLZC010000006">
    <property type="protein sequence ID" value="MEK0083105.1"/>
    <property type="molecule type" value="Genomic_DNA"/>
</dbReference>
<dbReference type="PROSITE" id="PS50206">
    <property type="entry name" value="RHODANESE_3"/>
    <property type="match status" value="1"/>
</dbReference>
<feature type="signal peptide" evidence="2">
    <location>
        <begin position="1"/>
        <end position="30"/>
    </location>
</feature>
<dbReference type="Pfam" id="PF00581">
    <property type="entry name" value="Rhodanese"/>
    <property type="match status" value="1"/>
</dbReference>
<evidence type="ECO:0000256" key="1">
    <source>
        <dbReference type="ARBA" id="ARBA00022729"/>
    </source>
</evidence>
<dbReference type="PANTHER" id="PTHR35936">
    <property type="entry name" value="MEMBRANE-BOUND LYTIC MUREIN TRANSGLYCOSYLASE F"/>
    <property type="match status" value="1"/>
</dbReference>
<dbReference type="Gene3D" id="3.40.190.10">
    <property type="entry name" value="Periplasmic binding protein-like II"/>
    <property type="match status" value="2"/>
</dbReference>